<protein>
    <submittedName>
        <fullName evidence="1">Uncharacterized protein</fullName>
    </submittedName>
</protein>
<comment type="caution">
    <text evidence="1">The sequence shown here is derived from an EMBL/GenBank/DDBJ whole genome shotgun (WGS) entry which is preliminary data.</text>
</comment>
<dbReference type="AlphaFoldDB" id="K1XZF3"/>
<evidence type="ECO:0000313" key="1">
    <source>
        <dbReference type="EMBL" id="EKD30361.1"/>
    </source>
</evidence>
<accession>K1XZF3</accession>
<dbReference type="EMBL" id="AMFJ01034078">
    <property type="protein sequence ID" value="EKD30361.1"/>
    <property type="molecule type" value="Genomic_DNA"/>
</dbReference>
<sequence>MKKFLASILVVFIGSASSLFFVFANGSVGVSAVVGSLNHSPVITTLTPSSDPKLLGTNKIQNYTLYFRDDEKDTVSYTITPMDGYTNPINGTINPGDYDSGSGAYINFT</sequence>
<proteinExistence type="predicted"/>
<reference evidence="1" key="1">
    <citation type="journal article" date="2012" name="Science">
        <title>Fermentation, hydrogen, and sulfur metabolism in multiple uncultivated bacterial phyla.</title>
        <authorList>
            <person name="Wrighton K.C."/>
            <person name="Thomas B.C."/>
            <person name="Sharon I."/>
            <person name="Miller C.S."/>
            <person name="Castelle C.J."/>
            <person name="VerBerkmoes N.C."/>
            <person name="Wilkins M.J."/>
            <person name="Hettich R.L."/>
            <person name="Lipton M.S."/>
            <person name="Williams K.H."/>
            <person name="Long P.E."/>
            <person name="Banfield J.F."/>
        </authorList>
    </citation>
    <scope>NUCLEOTIDE SEQUENCE [LARGE SCALE GENOMIC DNA]</scope>
</reference>
<organism evidence="1">
    <name type="scientific">uncultured bacterium</name>
    <name type="common">gcode 4</name>
    <dbReference type="NCBI Taxonomy" id="1234023"/>
    <lineage>
        <taxon>Bacteria</taxon>
        <taxon>environmental samples</taxon>
    </lineage>
</organism>
<name>K1XZF3_9BACT</name>
<feature type="non-terminal residue" evidence="1">
    <location>
        <position position="109"/>
    </location>
</feature>
<gene>
    <name evidence="1" type="ORF">ACD_78C00078G0003</name>
</gene>